<protein>
    <submittedName>
        <fullName evidence="3">Uncharacterized protein</fullName>
    </submittedName>
</protein>
<keyword evidence="2" id="KW-1133">Transmembrane helix</keyword>
<name>A0A939SC58_9MICO</name>
<feature type="transmembrane region" description="Helical" evidence="2">
    <location>
        <begin position="155"/>
        <end position="173"/>
    </location>
</feature>
<accession>A0A939SC58</accession>
<evidence type="ECO:0000313" key="4">
    <source>
        <dbReference type="Proteomes" id="UP000664382"/>
    </source>
</evidence>
<evidence type="ECO:0000313" key="3">
    <source>
        <dbReference type="EMBL" id="MBO1902125.1"/>
    </source>
</evidence>
<feature type="transmembrane region" description="Helical" evidence="2">
    <location>
        <begin position="81"/>
        <end position="103"/>
    </location>
</feature>
<dbReference type="EMBL" id="JAGDYM010000010">
    <property type="protein sequence ID" value="MBO1902125.1"/>
    <property type="molecule type" value="Genomic_DNA"/>
</dbReference>
<keyword evidence="2" id="KW-0812">Transmembrane</keyword>
<feature type="region of interest" description="Disordered" evidence="1">
    <location>
        <begin position="1"/>
        <end position="41"/>
    </location>
</feature>
<reference evidence="3" key="1">
    <citation type="submission" date="2021-03" db="EMBL/GenBank/DDBJ databases">
        <title>Leucobacter chromiisoli sp. nov., isolated from chromium-containing soil of chemical plant.</title>
        <authorList>
            <person name="Xu Z."/>
        </authorList>
    </citation>
    <scope>NUCLEOTIDE SEQUENCE</scope>
    <source>
        <strain evidence="3">S27</strain>
    </source>
</reference>
<feature type="transmembrane region" description="Helical" evidence="2">
    <location>
        <begin position="124"/>
        <end position="143"/>
    </location>
</feature>
<comment type="caution">
    <text evidence="3">The sequence shown here is derived from an EMBL/GenBank/DDBJ whole genome shotgun (WGS) entry which is preliminary data.</text>
</comment>
<dbReference type="Proteomes" id="UP000664382">
    <property type="component" value="Unassembled WGS sequence"/>
</dbReference>
<evidence type="ECO:0000256" key="2">
    <source>
        <dbReference type="SAM" id="Phobius"/>
    </source>
</evidence>
<keyword evidence="4" id="KW-1185">Reference proteome</keyword>
<feature type="compositionally biased region" description="Low complexity" evidence="1">
    <location>
        <begin position="279"/>
        <end position="290"/>
    </location>
</feature>
<keyword evidence="2" id="KW-0472">Membrane</keyword>
<feature type="region of interest" description="Disordered" evidence="1">
    <location>
        <begin position="267"/>
        <end position="290"/>
    </location>
</feature>
<dbReference type="AlphaFoldDB" id="A0A939SC58"/>
<gene>
    <name evidence="3" type="ORF">J4H92_09215</name>
</gene>
<organism evidence="3 4">
    <name type="scientific">Leucobacter weissii</name>
    <dbReference type="NCBI Taxonomy" id="1983706"/>
    <lineage>
        <taxon>Bacteria</taxon>
        <taxon>Bacillati</taxon>
        <taxon>Actinomycetota</taxon>
        <taxon>Actinomycetes</taxon>
        <taxon>Micrococcales</taxon>
        <taxon>Microbacteriaceae</taxon>
        <taxon>Leucobacter</taxon>
    </lineage>
</organism>
<evidence type="ECO:0000256" key="1">
    <source>
        <dbReference type="SAM" id="MobiDB-lite"/>
    </source>
</evidence>
<sequence length="290" mass="30972">MTESPKPKKKVVRVESSSAKPSSARPEASEESAADGPVWTPAPEAKSRAGRLRVFAWAGWLLAIGIEAVLIFWVLRQDPVNMWLLIGGIVLTAALAIAGSLFWKQANRLDPASKKDAVRFFVQNQLGAIMSVIAFLPLIVLIFTNKNLDGKQKALAGGIGVVVALVAVFAFGADYSPPSQEQYAAEESIIVQLTGTDEVFWVKGGSVFHVCAAVPDVNKESQDGQIYQGSVAAAHEAGKDRLVSYWQREAVNYCGYTQEQVAAVEAAVSGEAPAEETPTENAPAEDATAE</sequence>
<feature type="transmembrane region" description="Helical" evidence="2">
    <location>
        <begin position="54"/>
        <end position="75"/>
    </location>
</feature>
<feature type="compositionally biased region" description="Low complexity" evidence="1">
    <location>
        <begin position="15"/>
        <end position="26"/>
    </location>
</feature>
<dbReference type="RefSeq" id="WP_208097887.1">
    <property type="nucleotide sequence ID" value="NZ_JAGDYM010000010.1"/>
</dbReference>
<proteinExistence type="predicted"/>